<dbReference type="GO" id="GO:0006412">
    <property type="term" value="P:translation"/>
    <property type="evidence" value="ECO:0007669"/>
    <property type="project" value="UniProtKB-UniRule"/>
</dbReference>
<feature type="domain" description="Small ribosomal subunit protein uS4 N-terminal" evidence="9">
    <location>
        <begin position="3"/>
        <end position="97"/>
    </location>
</feature>
<protein>
    <recommendedName>
        <fullName evidence="6 7">Small ribosomal subunit protein uS4</fullName>
    </recommendedName>
</protein>
<dbReference type="PROSITE" id="PS50889">
    <property type="entry name" value="S4"/>
    <property type="match status" value="1"/>
</dbReference>
<comment type="function">
    <text evidence="7">With S5 and S12 plays an important role in translational accuracy.</text>
</comment>
<dbReference type="InterPro" id="IPR022801">
    <property type="entry name" value="Ribosomal_uS4"/>
</dbReference>
<dbReference type="PANTHER" id="PTHR11831">
    <property type="entry name" value="30S 40S RIBOSOMAL PROTEIN"/>
    <property type="match status" value="1"/>
</dbReference>
<dbReference type="CDD" id="cd00165">
    <property type="entry name" value="S4"/>
    <property type="match status" value="1"/>
</dbReference>
<gene>
    <name evidence="7 10" type="primary">rpsD</name>
    <name evidence="10" type="ORF">NO2_1094</name>
</gene>
<sequence length="206" mass="23741">MGKHKLADCKQCRREGERLLLKGDRCNSQKCALLRRKTAPGMHGAAIKKQSEYAVRLREKQKLRRIFGVSEKQMWRCFEKAHRTPGVTGTLMLQFLECRLDNIAYRLGLAFSRKHARQLVKHGHFQVNGRKVDLPSYAVAPNDKVSIKQGSLKSFEPALTRAREAQYPAWLKFDPTENTGILVSIPNREEIDYPIDEQLIVEYYAK</sequence>
<dbReference type="InterPro" id="IPR005709">
    <property type="entry name" value="Ribosomal_uS4_bac-type"/>
</dbReference>
<dbReference type="EMBL" id="BGZO01000033">
    <property type="protein sequence ID" value="GBR76561.1"/>
    <property type="molecule type" value="Genomic_DNA"/>
</dbReference>
<evidence type="ECO:0000256" key="5">
    <source>
        <dbReference type="ARBA" id="ARBA00023274"/>
    </source>
</evidence>
<dbReference type="NCBIfam" id="NF003717">
    <property type="entry name" value="PRK05327.1"/>
    <property type="match status" value="1"/>
</dbReference>
<dbReference type="GO" id="GO:0042274">
    <property type="term" value="P:ribosomal small subunit biogenesis"/>
    <property type="evidence" value="ECO:0007669"/>
    <property type="project" value="TreeGrafter"/>
</dbReference>
<dbReference type="Pfam" id="PF00163">
    <property type="entry name" value="Ribosomal_S4"/>
    <property type="match status" value="1"/>
</dbReference>
<comment type="function">
    <text evidence="7">One of the primary rRNA binding proteins, it binds directly to 16S rRNA where it nucleates assembly of the body of the 30S subunit.</text>
</comment>
<keyword evidence="4 7" id="KW-0689">Ribosomal protein</keyword>
<evidence type="ECO:0000259" key="8">
    <source>
        <dbReference type="SMART" id="SM00363"/>
    </source>
</evidence>
<evidence type="ECO:0000256" key="2">
    <source>
        <dbReference type="ARBA" id="ARBA00022730"/>
    </source>
</evidence>
<dbReference type="PANTHER" id="PTHR11831:SF4">
    <property type="entry name" value="SMALL RIBOSOMAL SUBUNIT PROTEIN US4M"/>
    <property type="match status" value="1"/>
</dbReference>
<dbReference type="InterPro" id="IPR036986">
    <property type="entry name" value="S4_RNA-bd_sf"/>
</dbReference>
<dbReference type="SUPFAM" id="SSF55174">
    <property type="entry name" value="Alpha-L RNA-binding motif"/>
    <property type="match status" value="1"/>
</dbReference>
<dbReference type="HAMAP" id="MF_01306_B">
    <property type="entry name" value="Ribosomal_uS4_B"/>
    <property type="match status" value="1"/>
</dbReference>
<proteinExistence type="inferred from homology"/>
<dbReference type="AlphaFoldDB" id="A0A388THF9"/>
<evidence type="ECO:0000256" key="7">
    <source>
        <dbReference type="HAMAP-Rule" id="MF_01306"/>
    </source>
</evidence>
<evidence type="ECO:0000256" key="3">
    <source>
        <dbReference type="ARBA" id="ARBA00022884"/>
    </source>
</evidence>
<organism evidence="10 11">
    <name type="scientific">Candidatus Termititenax persephonae</name>
    <dbReference type="NCBI Taxonomy" id="2218525"/>
    <lineage>
        <taxon>Bacteria</taxon>
        <taxon>Bacillati</taxon>
        <taxon>Candidatus Margulisiibacteriota</taxon>
        <taxon>Candidatus Termititenacia</taxon>
        <taxon>Candidatus Termititenacales</taxon>
        <taxon>Candidatus Termititenacaceae</taxon>
        <taxon>Candidatus Termititenax</taxon>
    </lineage>
</organism>
<keyword evidence="11" id="KW-1185">Reference proteome</keyword>
<accession>A0A388THF9</accession>
<evidence type="ECO:0000256" key="6">
    <source>
        <dbReference type="ARBA" id="ARBA00035254"/>
    </source>
</evidence>
<dbReference type="Pfam" id="PF01479">
    <property type="entry name" value="S4"/>
    <property type="match status" value="1"/>
</dbReference>
<dbReference type="InterPro" id="IPR002942">
    <property type="entry name" value="S4_RNA-bd"/>
</dbReference>
<dbReference type="Proteomes" id="UP000275925">
    <property type="component" value="Unassembled WGS sequence"/>
</dbReference>
<evidence type="ECO:0000256" key="4">
    <source>
        <dbReference type="ARBA" id="ARBA00022980"/>
    </source>
</evidence>
<comment type="similarity">
    <text evidence="1 7">Belongs to the universal ribosomal protein uS4 family.</text>
</comment>
<keyword evidence="2 7" id="KW-0699">rRNA-binding</keyword>
<evidence type="ECO:0000313" key="11">
    <source>
        <dbReference type="Proteomes" id="UP000275925"/>
    </source>
</evidence>
<dbReference type="Gene3D" id="3.10.290.10">
    <property type="entry name" value="RNA-binding S4 domain"/>
    <property type="match status" value="1"/>
</dbReference>
<dbReference type="Gene3D" id="1.10.1050.10">
    <property type="entry name" value="Ribosomal Protein S4 Delta 41, Chain A, domain 1"/>
    <property type="match status" value="1"/>
</dbReference>
<dbReference type="SMART" id="SM01390">
    <property type="entry name" value="Ribosomal_S4"/>
    <property type="match status" value="1"/>
</dbReference>
<dbReference type="GO" id="GO:0015935">
    <property type="term" value="C:small ribosomal subunit"/>
    <property type="evidence" value="ECO:0007669"/>
    <property type="project" value="InterPro"/>
</dbReference>
<dbReference type="NCBIfam" id="TIGR01017">
    <property type="entry name" value="rpsD_bact"/>
    <property type="match status" value="1"/>
</dbReference>
<evidence type="ECO:0000259" key="9">
    <source>
        <dbReference type="SMART" id="SM01390"/>
    </source>
</evidence>
<comment type="subunit">
    <text evidence="7">Part of the 30S ribosomal subunit. Contacts protein S5. The interaction surface between S4 and S5 is involved in control of translational fidelity.</text>
</comment>
<dbReference type="FunFam" id="3.10.290.10:FF:000001">
    <property type="entry name" value="30S ribosomal protein S4"/>
    <property type="match status" value="1"/>
</dbReference>
<dbReference type="GO" id="GO:0019843">
    <property type="term" value="F:rRNA binding"/>
    <property type="evidence" value="ECO:0007669"/>
    <property type="project" value="UniProtKB-UniRule"/>
</dbReference>
<evidence type="ECO:0000313" key="10">
    <source>
        <dbReference type="EMBL" id="GBR76561.1"/>
    </source>
</evidence>
<dbReference type="GO" id="GO:0003735">
    <property type="term" value="F:structural constituent of ribosome"/>
    <property type="evidence" value="ECO:0007669"/>
    <property type="project" value="InterPro"/>
</dbReference>
<reference evidence="10 11" key="1">
    <citation type="journal article" date="2019" name="ISME J.">
        <title>Genome analyses of uncultured TG2/ZB3 bacteria in 'Margulisbacteria' specifically attached to ectosymbiotic spirochetes of protists in the termite gut.</title>
        <authorList>
            <person name="Utami Y.D."/>
            <person name="Kuwahara H."/>
            <person name="Igai K."/>
            <person name="Murakami T."/>
            <person name="Sugaya K."/>
            <person name="Morikawa T."/>
            <person name="Nagura Y."/>
            <person name="Yuki M."/>
            <person name="Deevong P."/>
            <person name="Inoue T."/>
            <person name="Kihara K."/>
            <person name="Lo N."/>
            <person name="Yamada A."/>
            <person name="Ohkuma M."/>
            <person name="Hongoh Y."/>
        </authorList>
    </citation>
    <scope>NUCLEOTIDE SEQUENCE [LARGE SCALE GENOMIC DNA]</scope>
    <source>
        <strain evidence="10">NkOx7-02</strain>
    </source>
</reference>
<feature type="domain" description="RNA-binding S4" evidence="8">
    <location>
        <begin position="98"/>
        <end position="160"/>
    </location>
</feature>
<keyword evidence="5 7" id="KW-0687">Ribonucleoprotein</keyword>
<dbReference type="SMART" id="SM00363">
    <property type="entry name" value="S4"/>
    <property type="match status" value="1"/>
</dbReference>
<comment type="caution">
    <text evidence="10">The sequence shown here is derived from an EMBL/GenBank/DDBJ whole genome shotgun (WGS) entry which is preliminary data.</text>
</comment>
<evidence type="ECO:0000256" key="1">
    <source>
        <dbReference type="ARBA" id="ARBA00007465"/>
    </source>
</evidence>
<dbReference type="InterPro" id="IPR001912">
    <property type="entry name" value="Ribosomal_uS4_N"/>
</dbReference>
<name>A0A388THF9_9BACT</name>
<keyword evidence="3 7" id="KW-0694">RNA-binding</keyword>